<dbReference type="eggNOG" id="KOG2800">
    <property type="taxonomic scope" value="Eukaryota"/>
</dbReference>
<keyword evidence="3" id="KW-1185">Reference proteome</keyword>
<dbReference type="HOGENOM" id="CLU_851098_0_0_1"/>
<reference evidence="3" key="1">
    <citation type="journal article" date="2013" name="Nature">
        <title>Pan genome of the phytoplankton Emiliania underpins its global distribution.</title>
        <authorList>
            <person name="Read B.A."/>
            <person name="Kegel J."/>
            <person name="Klute M.J."/>
            <person name="Kuo A."/>
            <person name="Lefebvre S.C."/>
            <person name="Maumus F."/>
            <person name="Mayer C."/>
            <person name="Miller J."/>
            <person name="Monier A."/>
            <person name="Salamov A."/>
            <person name="Young J."/>
            <person name="Aguilar M."/>
            <person name="Claverie J.M."/>
            <person name="Frickenhaus S."/>
            <person name="Gonzalez K."/>
            <person name="Herman E.K."/>
            <person name="Lin Y.C."/>
            <person name="Napier J."/>
            <person name="Ogata H."/>
            <person name="Sarno A.F."/>
            <person name="Shmutz J."/>
            <person name="Schroeder D."/>
            <person name="de Vargas C."/>
            <person name="Verret F."/>
            <person name="von Dassow P."/>
            <person name="Valentin K."/>
            <person name="Van de Peer Y."/>
            <person name="Wheeler G."/>
            <person name="Dacks J.B."/>
            <person name="Delwiche C.F."/>
            <person name="Dyhrman S.T."/>
            <person name="Glockner G."/>
            <person name="John U."/>
            <person name="Richards T."/>
            <person name="Worden A.Z."/>
            <person name="Zhang X."/>
            <person name="Grigoriev I.V."/>
            <person name="Allen A.E."/>
            <person name="Bidle K."/>
            <person name="Borodovsky M."/>
            <person name="Bowler C."/>
            <person name="Brownlee C."/>
            <person name="Cock J.M."/>
            <person name="Elias M."/>
            <person name="Gladyshev V.N."/>
            <person name="Groth M."/>
            <person name="Guda C."/>
            <person name="Hadaegh A."/>
            <person name="Iglesias-Rodriguez M.D."/>
            <person name="Jenkins J."/>
            <person name="Jones B.M."/>
            <person name="Lawson T."/>
            <person name="Leese F."/>
            <person name="Lindquist E."/>
            <person name="Lobanov A."/>
            <person name="Lomsadze A."/>
            <person name="Malik S.B."/>
            <person name="Marsh M.E."/>
            <person name="Mackinder L."/>
            <person name="Mock T."/>
            <person name="Mueller-Roeber B."/>
            <person name="Pagarete A."/>
            <person name="Parker M."/>
            <person name="Probert I."/>
            <person name="Quesneville H."/>
            <person name="Raines C."/>
            <person name="Rensing S.A."/>
            <person name="Riano-Pachon D.M."/>
            <person name="Richier S."/>
            <person name="Rokitta S."/>
            <person name="Shiraiwa Y."/>
            <person name="Soanes D.M."/>
            <person name="van der Giezen M."/>
            <person name="Wahlund T.M."/>
            <person name="Williams B."/>
            <person name="Wilson W."/>
            <person name="Wolfe G."/>
            <person name="Wurch L.L."/>
        </authorList>
    </citation>
    <scope>NUCLEOTIDE SEQUENCE</scope>
</reference>
<proteinExistence type="predicted"/>
<name>A0A0D3K168_EMIH1</name>
<dbReference type="PANTHER" id="PTHR31296:SF1">
    <property type="entry name" value="MITOCHONDRIAL PROTEIN C2ORF69"/>
    <property type="match status" value="1"/>
</dbReference>
<sequence>MPSFSDFNTRAPWRPAASGSAEHTGELIGERDVAAGGRRANRVLYVLPRGGWRATVVAFPGDAVPHVGWHPLAGAAGRHPHSGGLLAILRERLRGSSGRLADAGLFVVEPARVESSGAAVYENLLQSCTATGEPLGYSSTGRRAATHLAALLEAAAEAAGAHGGPPQAAHGPLVVLTFSKGCVVANQLLTELALPTGGNDTESAGARLLGALAEVHYLDAGLQCRGAHLTDPAVAAALGKRSAPPRVALHGTPRQWRDQSRPWLAEEKARSAALLRDSGLRVVEREYLSQERPSLHMHFRCVDLFELDCFAGCGEDSKAGAHSEKRD</sequence>
<reference evidence="2" key="2">
    <citation type="submission" date="2024-10" db="UniProtKB">
        <authorList>
            <consortium name="EnsemblProtists"/>
        </authorList>
    </citation>
    <scope>IDENTIFICATION</scope>
</reference>
<dbReference type="GO" id="GO:0005739">
    <property type="term" value="C:mitochondrion"/>
    <property type="evidence" value="ECO:0007669"/>
    <property type="project" value="TreeGrafter"/>
</dbReference>
<accession>A0A0D3K168</accession>
<dbReference type="Proteomes" id="UP000013827">
    <property type="component" value="Unassembled WGS sequence"/>
</dbReference>
<dbReference type="PANTHER" id="PTHR31296">
    <property type="entry name" value="UPF0565 PROTEIN C2ORF69"/>
    <property type="match status" value="1"/>
</dbReference>
<dbReference type="KEGG" id="ehx:EMIHUDRAFT_233870"/>
<protein>
    <submittedName>
        <fullName evidence="2">Uncharacterized protein</fullName>
    </submittedName>
</protein>
<dbReference type="PaxDb" id="2903-EOD29503"/>
<evidence type="ECO:0000256" key="1">
    <source>
        <dbReference type="SAM" id="MobiDB-lite"/>
    </source>
</evidence>
<dbReference type="InterPro" id="IPR018881">
    <property type="entry name" value="C2orf69_mit"/>
</dbReference>
<organism evidence="2 3">
    <name type="scientific">Emiliania huxleyi (strain CCMP1516)</name>
    <dbReference type="NCBI Taxonomy" id="280463"/>
    <lineage>
        <taxon>Eukaryota</taxon>
        <taxon>Haptista</taxon>
        <taxon>Haptophyta</taxon>
        <taxon>Prymnesiophyceae</taxon>
        <taxon>Isochrysidales</taxon>
        <taxon>Noelaerhabdaceae</taxon>
        <taxon>Emiliania</taxon>
    </lineage>
</organism>
<dbReference type="EnsemblProtists" id="EOD29503">
    <property type="protein sequence ID" value="EOD29503"/>
    <property type="gene ID" value="EMIHUDRAFT_233870"/>
</dbReference>
<evidence type="ECO:0000313" key="3">
    <source>
        <dbReference type="Proteomes" id="UP000013827"/>
    </source>
</evidence>
<dbReference type="Pfam" id="PF10561">
    <property type="entry name" value="C2orf69"/>
    <property type="match status" value="1"/>
</dbReference>
<evidence type="ECO:0000313" key="2">
    <source>
        <dbReference type="EnsemblProtists" id="EOD29503"/>
    </source>
</evidence>
<dbReference type="GeneID" id="17274776"/>
<feature type="region of interest" description="Disordered" evidence="1">
    <location>
        <begin position="1"/>
        <end position="25"/>
    </location>
</feature>
<dbReference type="RefSeq" id="XP_005781932.1">
    <property type="nucleotide sequence ID" value="XM_005781875.1"/>
</dbReference>
<dbReference type="AlphaFoldDB" id="A0A0D3K168"/>